<keyword evidence="2" id="KW-1185">Reference proteome</keyword>
<evidence type="ECO:0000313" key="2">
    <source>
        <dbReference type="Proteomes" id="UP000799755"/>
    </source>
</evidence>
<reference evidence="1" key="1">
    <citation type="journal article" date="2020" name="Stud. Mycol.">
        <title>101 Dothideomycetes genomes: a test case for predicting lifestyles and emergence of pathogens.</title>
        <authorList>
            <person name="Haridas S."/>
            <person name="Albert R."/>
            <person name="Binder M."/>
            <person name="Bloem J."/>
            <person name="Labutti K."/>
            <person name="Salamov A."/>
            <person name="Andreopoulos B."/>
            <person name="Baker S."/>
            <person name="Barry K."/>
            <person name="Bills G."/>
            <person name="Bluhm B."/>
            <person name="Cannon C."/>
            <person name="Castanera R."/>
            <person name="Culley D."/>
            <person name="Daum C."/>
            <person name="Ezra D."/>
            <person name="Gonzalez J."/>
            <person name="Henrissat B."/>
            <person name="Kuo A."/>
            <person name="Liang C."/>
            <person name="Lipzen A."/>
            <person name="Lutzoni F."/>
            <person name="Magnuson J."/>
            <person name="Mondo S."/>
            <person name="Nolan M."/>
            <person name="Ohm R."/>
            <person name="Pangilinan J."/>
            <person name="Park H.-J."/>
            <person name="Ramirez L."/>
            <person name="Alfaro M."/>
            <person name="Sun H."/>
            <person name="Tritt A."/>
            <person name="Yoshinaga Y."/>
            <person name="Zwiers L.-H."/>
            <person name="Turgeon B."/>
            <person name="Goodwin S."/>
            <person name="Spatafora J."/>
            <person name="Crous P."/>
            <person name="Grigoriev I."/>
        </authorList>
    </citation>
    <scope>NUCLEOTIDE SEQUENCE</scope>
    <source>
        <strain evidence="1">ATCC 200398</strain>
    </source>
</reference>
<dbReference type="Proteomes" id="UP000799755">
    <property type="component" value="Unassembled WGS sequence"/>
</dbReference>
<sequence>MTSITRRVLLHPRRASPRIPVRCSAPKPTIQWQRSLSSTAPRFDDPPNSTSGQTPKAESKPVAKSTSKRKAKRAAPLTEDEERALQFATLRKDLERLDPDVEKAAKERGEQGMPWLDNYELTSDEDFEIAETKGRRDGFWSEGEEAMGPDEDYYGDDLTSLGHAELEQHRDVRQYARLAAWELPLLSRTPHTPFSFSATFNWPRP</sequence>
<dbReference type="EMBL" id="MU003515">
    <property type="protein sequence ID" value="KAF2468462.1"/>
    <property type="molecule type" value="Genomic_DNA"/>
</dbReference>
<gene>
    <name evidence="1" type="ORF">BDR25DRAFT_231674</name>
</gene>
<organism evidence="1 2">
    <name type="scientific">Lindgomyces ingoldianus</name>
    <dbReference type="NCBI Taxonomy" id="673940"/>
    <lineage>
        <taxon>Eukaryota</taxon>
        <taxon>Fungi</taxon>
        <taxon>Dikarya</taxon>
        <taxon>Ascomycota</taxon>
        <taxon>Pezizomycotina</taxon>
        <taxon>Dothideomycetes</taxon>
        <taxon>Pleosporomycetidae</taxon>
        <taxon>Pleosporales</taxon>
        <taxon>Lindgomycetaceae</taxon>
        <taxon>Lindgomyces</taxon>
    </lineage>
</organism>
<accession>A0ACB6QQA6</accession>
<name>A0ACB6QQA6_9PLEO</name>
<evidence type="ECO:0000313" key="1">
    <source>
        <dbReference type="EMBL" id="KAF2468462.1"/>
    </source>
</evidence>
<proteinExistence type="predicted"/>
<comment type="caution">
    <text evidence="1">The sequence shown here is derived from an EMBL/GenBank/DDBJ whole genome shotgun (WGS) entry which is preliminary data.</text>
</comment>
<protein>
    <submittedName>
        <fullName evidence="1">Uncharacterized protein</fullName>
    </submittedName>
</protein>